<evidence type="ECO:0000256" key="2">
    <source>
        <dbReference type="ARBA" id="ARBA00022448"/>
    </source>
</evidence>
<proteinExistence type="predicted"/>
<reference evidence="7" key="1">
    <citation type="submission" date="2021-02" db="EMBL/GenBank/DDBJ databases">
        <authorList>
            <person name="Palmer J.M."/>
        </authorList>
    </citation>
    <scope>NUCLEOTIDE SEQUENCE</scope>
    <source>
        <strain evidence="7">SCRP734</strain>
    </source>
</reference>
<evidence type="ECO:0000256" key="3">
    <source>
        <dbReference type="ARBA" id="ARBA00022692"/>
    </source>
</evidence>
<sequence length="300" mass="31671">MQQHAGIGCTSNAIGAEAGAGAGLAAWGNECLTALAASRFIVGFGAGNCSVCRADVSSIMTINQRLTYVTMLATVVIFGYALTPGLGSLVANTDTYLLGILFNKLTLPGLIRSTCSGIFTLYDGSTQTGDGPLESPRDAAQKKTLSNMTTMPERVVNIGAVVFVFLNFNARYLSYFSIEYFCRSISDVSLVQLGVLVLLLGNVMLVVVPAHLSFPQMAVAEFFVWCVGCPIATAVVVAAFSKLLGGRPQGTLMGMLGLAYRPPGSFNARAGLLDRHFVVVPSVFCCCGGIANWFTRSSRS</sequence>
<evidence type="ECO:0000256" key="4">
    <source>
        <dbReference type="ARBA" id="ARBA00022989"/>
    </source>
</evidence>
<dbReference type="GO" id="GO:0012505">
    <property type="term" value="C:endomembrane system"/>
    <property type="evidence" value="ECO:0007669"/>
    <property type="project" value="UniProtKB-SubCell"/>
</dbReference>
<dbReference type="OrthoDB" id="370281at2759"/>
<keyword evidence="3 6" id="KW-0812">Transmembrane</keyword>
<dbReference type="PANTHER" id="PTHR23510:SF3">
    <property type="entry name" value="MAJOR FACILITATOR SUPERFAMILY DOMAIN-CONTAINING PROTEIN 8"/>
    <property type="match status" value="1"/>
</dbReference>
<comment type="caution">
    <text evidence="7">The sequence shown here is derived from an EMBL/GenBank/DDBJ whole genome shotgun (WGS) entry which is preliminary data.</text>
</comment>
<dbReference type="Proteomes" id="UP000694044">
    <property type="component" value="Unassembled WGS sequence"/>
</dbReference>
<name>A0A8T1W3B8_9STRA</name>
<dbReference type="AlphaFoldDB" id="A0A8T1W3B8"/>
<comment type="subcellular location">
    <subcellularLocation>
        <location evidence="1">Endomembrane system</location>
        <topology evidence="1">Multi-pass membrane protein</topology>
    </subcellularLocation>
</comment>
<dbReference type="InterPro" id="IPR051068">
    <property type="entry name" value="MFS_Domain-Containing_Protein"/>
</dbReference>
<keyword evidence="5 6" id="KW-0472">Membrane</keyword>
<keyword evidence="4 6" id="KW-1133">Transmembrane helix</keyword>
<organism evidence="7 8">
    <name type="scientific">Phytophthora pseudosyringae</name>
    <dbReference type="NCBI Taxonomy" id="221518"/>
    <lineage>
        <taxon>Eukaryota</taxon>
        <taxon>Sar</taxon>
        <taxon>Stramenopiles</taxon>
        <taxon>Oomycota</taxon>
        <taxon>Peronosporomycetes</taxon>
        <taxon>Peronosporales</taxon>
        <taxon>Peronosporaceae</taxon>
        <taxon>Phytophthora</taxon>
    </lineage>
</organism>
<evidence type="ECO:0000313" key="7">
    <source>
        <dbReference type="EMBL" id="KAG7387068.1"/>
    </source>
</evidence>
<keyword evidence="2" id="KW-0813">Transport</keyword>
<accession>A0A8T1W3B8</accession>
<feature type="transmembrane region" description="Helical" evidence="6">
    <location>
        <begin position="222"/>
        <end position="245"/>
    </location>
</feature>
<feature type="transmembrane region" description="Helical" evidence="6">
    <location>
        <begin position="155"/>
        <end position="178"/>
    </location>
</feature>
<keyword evidence="8" id="KW-1185">Reference proteome</keyword>
<evidence type="ECO:0000256" key="5">
    <source>
        <dbReference type="ARBA" id="ARBA00023136"/>
    </source>
</evidence>
<feature type="transmembrane region" description="Helical" evidence="6">
    <location>
        <begin position="66"/>
        <end position="83"/>
    </location>
</feature>
<evidence type="ECO:0000313" key="8">
    <source>
        <dbReference type="Proteomes" id="UP000694044"/>
    </source>
</evidence>
<protein>
    <recommendedName>
        <fullName evidence="9">Major Facilitator Superfamily (MFS)</fullName>
    </recommendedName>
</protein>
<gene>
    <name evidence="7" type="ORF">PHYPSEUDO_014722</name>
</gene>
<dbReference type="PANTHER" id="PTHR23510">
    <property type="entry name" value="INNER MEMBRANE TRANSPORT PROTEIN YAJR"/>
    <property type="match status" value="1"/>
</dbReference>
<feature type="transmembrane region" description="Helical" evidence="6">
    <location>
        <begin position="190"/>
        <end position="210"/>
    </location>
</feature>
<evidence type="ECO:0000256" key="6">
    <source>
        <dbReference type="SAM" id="Phobius"/>
    </source>
</evidence>
<evidence type="ECO:0000256" key="1">
    <source>
        <dbReference type="ARBA" id="ARBA00004127"/>
    </source>
</evidence>
<dbReference type="EMBL" id="JAGDFM010000086">
    <property type="protein sequence ID" value="KAG7387068.1"/>
    <property type="molecule type" value="Genomic_DNA"/>
</dbReference>
<evidence type="ECO:0008006" key="9">
    <source>
        <dbReference type="Google" id="ProtNLM"/>
    </source>
</evidence>